<dbReference type="PANTHER" id="PTHR30250">
    <property type="entry name" value="PST FAMILY PREDICTED COLANIC ACID TRANSPORTER"/>
    <property type="match status" value="1"/>
</dbReference>
<feature type="transmembrane region" description="Helical" evidence="6">
    <location>
        <begin position="82"/>
        <end position="104"/>
    </location>
</feature>
<feature type="transmembrane region" description="Helical" evidence="6">
    <location>
        <begin position="183"/>
        <end position="202"/>
    </location>
</feature>
<evidence type="ECO:0000256" key="1">
    <source>
        <dbReference type="ARBA" id="ARBA00004651"/>
    </source>
</evidence>
<feature type="transmembrane region" description="Helical" evidence="6">
    <location>
        <begin position="306"/>
        <end position="331"/>
    </location>
</feature>
<feature type="transmembrane region" description="Helical" evidence="6">
    <location>
        <begin position="247"/>
        <end position="272"/>
    </location>
</feature>
<feature type="transmembrane region" description="Helical" evidence="6">
    <location>
        <begin position="124"/>
        <end position="144"/>
    </location>
</feature>
<dbReference type="InterPro" id="IPR002797">
    <property type="entry name" value="Polysacc_synth"/>
</dbReference>
<evidence type="ECO:0000313" key="7">
    <source>
        <dbReference type="EMBL" id="KGH00740.1"/>
    </source>
</evidence>
<dbReference type="AlphaFoldDB" id="A0A0E3BRT0"/>
<keyword evidence="2" id="KW-1003">Cell membrane</keyword>
<dbReference type="GO" id="GO:0005886">
    <property type="term" value="C:plasma membrane"/>
    <property type="evidence" value="ECO:0007669"/>
    <property type="project" value="UniProtKB-SubCell"/>
</dbReference>
<name>A0A0E3BRT0_9BURK</name>
<evidence type="ECO:0000256" key="2">
    <source>
        <dbReference type="ARBA" id="ARBA00022475"/>
    </source>
</evidence>
<feature type="transmembrane region" description="Helical" evidence="6">
    <location>
        <begin position="374"/>
        <end position="391"/>
    </location>
</feature>
<evidence type="ECO:0000256" key="4">
    <source>
        <dbReference type="ARBA" id="ARBA00022989"/>
    </source>
</evidence>
<feature type="transmembrane region" description="Helical" evidence="6">
    <location>
        <begin position="41"/>
        <end position="61"/>
    </location>
</feature>
<gene>
    <name evidence="7" type="ORF">P245_00645</name>
</gene>
<comment type="caution">
    <text evidence="7">The sequence shown here is derived from an EMBL/GenBank/DDBJ whole genome shotgun (WGS) entry which is preliminary data.</text>
</comment>
<feature type="transmembrane region" description="Helical" evidence="6">
    <location>
        <begin position="343"/>
        <end position="362"/>
    </location>
</feature>
<protein>
    <submittedName>
        <fullName evidence="7">Polysaccharide biosynthesis protein</fullName>
    </submittedName>
</protein>
<feature type="transmembrane region" description="Helical" evidence="6">
    <location>
        <begin position="7"/>
        <end position="29"/>
    </location>
</feature>
<dbReference type="InterPro" id="IPR050833">
    <property type="entry name" value="Poly_Biosynth_Transport"/>
</dbReference>
<dbReference type="PANTHER" id="PTHR30250:SF26">
    <property type="entry name" value="PSMA PROTEIN"/>
    <property type="match status" value="1"/>
</dbReference>
<organism evidence="7 8">
    <name type="scientific">Comamonas thiooxydans</name>
    <dbReference type="NCBI Taxonomy" id="363952"/>
    <lineage>
        <taxon>Bacteria</taxon>
        <taxon>Pseudomonadati</taxon>
        <taxon>Pseudomonadota</taxon>
        <taxon>Betaproteobacteria</taxon>
        <taxon>Burkholderiales</taxon>
        <taxon>Comamonadaceae</taxon>
        <taxon>Comamonas</taxon>
    </lineage>
</organism>
<keyword evidence="4 6" id="KW-1133">Transmembrane helix</keyword>
<sequence>MSIKRNTIWNLAGAGVPLIFASFCIPFVIGRIGVERFGVLTIVWVLIGYFSLFDFGLGRALTQRISSALARDERQEIPDIAFNGIVFTLLTGLVGGLVLAVLAYPLAYHWLNISASLQADACNSFLWATFGILLTTVSNGFRGVLEAYEDFRNTNILKIALGIANFVTPALSVILFGNDVGTMVIILVLFRLLVTFFYYLQVEKNVRVGWRQRKFSIHTIKDMLSFGAWMTVSNVISPIMVNFDRFFISNILGGAMVAFYTVPFEIIVRILILPMALTTTLFPRFAATLENDRPSARKIYVSSFKLTAAVLGAVCLAGIFLAKIGLIIWVGNEFSEKSTLVCWILLVGVFFNGTALVPYSLIQASGNAKITAKLHITELILYLPLLIWMIHEFSINGAAIAWCLRVFLDFCLLNYFTLKIFRKEKGQL</sequence>
<dbReference type="Proteomes" id="UP000029567">
    <property type="component" value="Unassembled WGS sequence"/>
</dbReference>
<evidence type="ECO:0000313" key="8">
    <source>
        <dbReference type="Proteomes" id="UP000029567"/>
    </source>
</evidence>
<feature type="transmembrane region" description="Helical" evidence="6">
    <location>
        <begin position="223"/>
        <end position="241"/>
    </location>
</feature>
<feature type="transmembrane region" description="Helical" evidence="6">
    <location>
        <begin position="397"/>
        <end position="418"/>
    </location>
</feature>
<keyword evidence="5 6" id="KW-0472">Membrane</keyword>
<reference evidence="7 8" key="1">
    <citation type="submission" date="2013-09" db="EMBL/GenBank/DDBJ databases">
        <title>High correlation between genotypes and phenotypes of environmental bacteria Comamonas testosteroni strains.</title>
        <authorList>
            <person name="Liu L."/>
            <person name="Zhu W."/>
            <person name="Xia X."/>
            <person name="Xu B."/>
            <person name="Luo M."/>
            <person name="Wang G."/>
        </authorList>
    </citation>
    <scope>NUCLEOTIDE SEQUENCE [LARGE SCALE GENOMIC DNA]</scope>
    <source>
        <strain evidence="7 8">JL14</strain>
    </source>
</reference>
<evidence type="ECO:0000256" key="3">
    <source>
        <dbReference type="ARBA" id="ARBA00022692"/>
    </source>
</evidence>
<dbReference type="Pfam" id="PF01943">
    <property type="entry name" value="Polysacc_synt"/>
    <property type="match status" value="1"/>
</dbReference>
<evidence type="ECO:0000256" key="5">
    <source>
        <dbReference type="ARBA" id="ARBA00023136"/>
    </source>
</evidence>
<dbReference type="EMBL" id="AWTN01000001">
    <property type="protein sequence ID" value="KGH00740.1"/>
    <property type="molecule type" value="Genomic_DNA"/>
</dbReference>
<feature type="transmembrane region" description="Helical" evidence="6">
    <location>
        <begin position="156"/>
        <end position="177"/>
    </location>
</feature>
<accession>A0A0E3BRT0</accession>
<dbReference type="RefSeq" id="WP_034377181.1">
    <property type="nucleotide sequence ID" value="NZ_AWTN01000001.1"/>
</dbReference>
<keyword evidence="3 6" id="KW-0812">Transmembrane</keyword>
<proteinExistence type="predicted"/>
<comment type="subcellular location">
    <subcellularLocation>
        <location evidence="1">Cell membrane</location>
        <topology evidence="1">Multi-pass membrane protein</topology>
    </subcellularLocation>
</comment>
<evidence type="ECO:0000256" key="6">
    <source>
        <dbReference type="SAM" id="Phobius"/>
    </source>
</evidence>
<dbReference type="CDD" id="cd13128">
    <property type="entry name" value="MATE_Wzx_like"/>
    <property type="match status" value="1"/>
</dbReference>